<evidence type="ECO:0000256" key="1">
    <source>
        <dbReference type="ARBA" id="ARBA00010574"/>
    </source>
</evidence>
<dbReference type="GO" id="GO:0090071">
    <property type="term" value="P:negative regulation of ribosome biogenesis"/>
    <property type="evidence" value="ECO:0007669"/>
    <property type="project" value="UniProtKB-UniRule"/>
</dbReference>
<sequence length="119" mass="13862">MENIKQWVDKICEVLDDKKALDIETIEIGKLTIIADYFVIASGRSTLQVKALCDELENAMDEAGMPVFRKDGYEGGRWIVMDYGSIIVHLFHTEERQFYDLERLWTDGENRSQYHQQDA</sequence>
<dbReference type="AlphaFoldDB" id="A0A926HQ60"/>
<dbReference type="PANTHER" id="PTHR21043">
    <property type="entry name" value="IOJAP SUPERFAMILY ORTHOLOG"/>
    <property type="match status" value="1"/>
</dbReference>
<keyword evidence="2" id="KW-0963">Cytoplasm</keyword>
<dbReference type="RefSeq" id="WP_249317511.1">
    <property type="nucleotide sequence ID" value="NZ_JACRSR010000007.1"/>
</dbReference>
<dbReference type="InterPro" id="IPR043519">
    <property type="entry name" value="NT_sf"/>
</dbReference>
<name>A0A926HQ60_9FIRM</name>
<dbReference type="Proteomes" id="UP000623172">
    <property type="component" value="Unassembled WGS sequence"/>
</dbReference>
<dbReference type="GO" id="GO:0042256">
    <property type="term" value="P:cytosolic ribosome assembly"/>
    <property type="evidence" value="ECO:0007669"/>
    <property type="project" value="UniProtKB-UniRule"/>
</dbReference>
<comment type="function">
    <text evidence="2">Functions as a ribosomal silencing factor. Interacts with ribosomal protein uL14 (rplN), blocking formation of intersubunit bridge B8. Prevents association of the 30S and 50S ribosomal subunits and the formation of functional ribosomes, thus repressing translation.</text>
</comment>
<dbReference type="Gene3D" id="3.30.460.10">
    <property type="entry name" value="Beta Polymerase, domain 2"/>
    <property type="match status" value="1"/>
</dbReference>
<comment type="caution">
    <text evidence="3">The sequence shown here is derived from an EMBL/GenBank/DDBJ whole genome shotgun (WGS) entry which is preliminary data.</text>
</comment>
<dbReference type="GO" id="GO:0043023">
    <property type="term" value="F:ribosomal large subunit binding"/>
    <property type="evidence" value="ECO:0007669"/>
    <property type="project" value="TreeGrafter"/>
</dbReference>
<comment type="subunit">
    <text evidence="2">Interacts with ribosomal protein uL14 (rplN).</text>
</comment>
<comment type="subcellular location">
    <subcellularLocation>
        <location evidence="2">Cytoplasm</location>
    </subcellularLocation>
</comment>
<keyword evidence="2" id="KW-0810">Translation regulation</keyword>
<organism evidence="3 4">
    <name type="scientific">Gehongia tenuis</name>
    <dbReference type="NCBI Taxonomy" id="2763655"/>
    <lineage>
        <taxon>Bacteria</taxon>
        <taxon>Bacillati</taxon>
        <taxon>Bacillota</taxon>
        <taxon>Clostridia</taxon>
        <taxon>Christensenellales</taxon>
        <taxon>Christensenellaceae</taxon>
        <taxon>Gehongia</taxon>
    </lineage>
</organism>
<dbReference type="NCBIfam" id="TIGR00090">
    <property type="entry name" value="rsfS_iojap_ybeB"/>
    <property type="match status" value="1"/>
</dbReference>
<accession>A0A926HQ60</accession>
<reference evidence="3" key="1">
    <citation type="submission" date="2020-08" db="EMBL/GenBank/DDBJ databases">
        <title>Genome public.</title>
        <authorList>
            <person name="Liu C."/>
            <person name="Sun Q."/>
        </authorList>
    </citation>
    <scope>NUCLEOTIDE SEQUENCE</scope>
    <source>
        <strain evidence="3">NSJ-53</strain>
    </source>
</reference>
<dbReference type="GO" id="GO:0005737">
    <property type="term" value="C:cytoplasm"/>
    <property type="evidence" value="ECO:0007669"/>
    <property type="project" value="UniProtKB-SubCell"/>
</dbReference>
<dbReference type="GO" id="GO:0017148">
    <property type="term" value="P:negative regulation of translation"/>
    <property type="evidence" value="ECO:0007669"/>
    <property type="project" value="UniProtKB-UniRule"/>
</dbReference>
<dbReference type="HAMAP" id="MF_01477">
    <property type="entry name" value="Iojap_RsfS"/>
    <property type="match status" value="1"/>
</dbReference>
<dbReference type="SUPFAM" id="SSF81301">
    <property type="entry name" value="Nucleotidyltransferase"/>
    <property type="match status" value="1"/>
</dbReference>
<protein>
    <recommendedName>
        <fullName evidence="2">Ribosomal silencing factor RsfS</fullName>
    </recommendedName>
</protein>
<keyword evidence="2" id="KW-0678">Repressor</keyword>
<gene>
    <name evidence="2 3" type="primary">rsfS</name>
    <name evidence="3" type="ORF">H8696_11090</name>
</gene>
<evidence type="ECO:0000313" key="4">
    <source>
        <dbReference type="Proteomes" id="UP000623172"/>
    </source>
</evidence>
<dbReference type="PANTHER" id="PTHR21043:SF0">
    <property type="entry name" value="MITOCHONDRIAL ASSEMBLY OF RIBOSOMAL LARGE SUBUNIT PROTEIN 1"/>
    <property type="match status" value="1"/>
</dbReference>
<keyword evidence="4" id="KW-1185">Reference proteome</keyword>
<dbReference type="Pfam" id="PF02410">
    <property type="entry name" value="RsfS"/>
    <property type="match status" value="1"/>
</dbReference>
<proteinExistence type="inferred from homology"/>
<dbReference type="InterPro" id="IPR004394">
    <property type="entry name" value="Iojap/RsfS/C7orf30"/>
</dbReference>
<dbReference type="EMBL" id="JACRSR010000007">
    <property type="protein sequence ID" value="MBC8532384.1"/>
    <property type="molecule type" value="Genomic_DNA"/>
</dbReference>
<comment type="similarity">
    <text evidence="1 2">Belongs to the Iojap/RsfS family.</text>
</comment>
<evidence type="ECO:0000256" key="2">
    <source>
        <dbReference type="HAMAP-Rule" id="MF_01477"/>
    </source>
</evidence>
<evidence type="ECO:0000313" key="3">
    <source>
        <dbReference type="EMBL" id="MBC8532384.1"/>
    </source>
</evidence>